<feature type="transmembrane region" description="Helical" evidence="1">
    <location>
        <begin position="106"/>
        <end position="128"/>
    </location>
</feature>
<feature type="transmembrane region" description="Helical" evidence="1">
    <location>
        <begin position="255"/>
        <end position="279"/>
    </location>
</feature>
<reference evidence="2 3" key="1">
    <citation type="submission" date="2019-12" db="EMBL/GenBank/DDBJ databases">
        <authorList>
            <person name="Floudas D."/>
            <person name="Bentzer J."/>
            <person name="Ahren D."/>
            <person name="Johansson T."/>
            <person name="Persson P."/>
            <person name="Tunlid A."/>
        </authorList>
    </citation>
    <scope>NUCLEOTIDE SEQUENCE [LARGE SCALE GENOMIC DNA]</scope>
    <source>
        <strain evidence="2 3">CBS 102.39</strain>
    </source>
</reference>
<evidence type="ECO:0000313" key="2">
    <source>
        <dbReference type="EMBL" id="KAF4610152.1"/>
    </source>
</evidence>
<name>A0A8H4VI24_9AGAR</name>
<keyword evidence="1" id="KW-0472">Membrane</keyword>
<keyword evidence="1" id="KW-1133">Transmembrane helix</keyword>
<feature type="transmembrane region" description="Helical" evidence="1">
    <location>
        <begin position="224"/>
        <end position="243"/>
    </location>
</feature>
<sequence>MTAILEAQEGGAGHLQASPHCEIAVNGIYTGVFLVTLYIYLQRERRAQSRDRIVIGTTTALYASTSLYLLSNWMSTSILDCTKGATRIDLFLESVTGSDIPLGDQIIGNITSLAVFLLADGLLVWRCFYACGQSFRRSFVPITLLIGETVLVISTAVYSCLLATKHSLETTQEVQISNHLTAATLVSVAATSLVSTGVICLEIWRNTSPSSRSRKRYQAIIRVLIESSALYTATVISSAILNFTTTGDVESCFTAVLVLNFVAGVGQVISGLAPTLMIARLFVSSSQEDTEFSSARLPSELFSLAALATKAKMTELRDSLEIQQKGSVVVGDQESEEIMEVNRVEYPPKDSIEHRLETLV</sequence>
<feature type="transmembrane region" description="Helical" evidence="1">
    <location>
        <begin position="140"/>
        <end position="164"/>
    </location>
</feature>
<dbReference type="AlphaFoldDB" id="A0A8H4VI24"/>
<keyword evidence="3" id="KW-1185">Reference proteome</keyword>
<accession>A0A8H4VI24</accession>
<proteinExistence type="predicted"/>
<evidence type="ECO:0000313" key="3">
    <source>
        <dbReference type="Proteomes" id="UP000521872"/>
    </source>
</evidence>
<comment type="caution">
    <text evidence="2">The sequence shown here is derived from an EMBL/GenBank/DDBJ whole genome shotgun (WGS) entry which is preliminary data.</text>
</comment>
<organism evidence="2 3">
    <name type="scientific">Agrocybe pediades</name>
    <dbReference type="NCBI Taxonomy" id="84607"/>
    <lineage>
        <taxon>Eukaryota</taxon>
        <taxon>Fungi</taxon>
        <taxon>Dikarya</taxon>
        <taxon>Basidiomycota</taxon>
        <taxon>Agaricomycotina</taxon>
        <taxon>Agaricomycetes</taxon>
        <taxon>Agaricomycetidae</taxon>
        <taxon>Agaricales</taxon>
        <taxon>Agaricineae</taxon>
        <taxon>Strophariaceae</taxon>
        <taxon>Agrocybe</taxon>
    </lineage>
</organism>
<feature type="transmembrane region" description="Helical" evidence="1">
    <location>
        <begin position="184"/>
        <end position="204"/>
    </location>
</feature>
<evidence type="ECO:0000256" key="1">
    <source>
        <dbReference type="SAM" id="Phobius"/>
    </source>
</evidence>
<gene>
    <name evidence="2" type="ORF">D9613_010236</name>
</gene>
<keyword evidence="1" id="KW-0812">Transmembrane</keyword>
<dbReference type="Proteomes" id="UP000521872">
    <property type="component" value="Unassembled WGS sequence"/>
</dbReference>
<dbReference type="EMBL" id="JAACJL010000059">
    <property type="protein sequence ID" value="KAF4610152.1"/>
    <property type="molecule type" value="Genomic_DNA"/>
</dbReference>
<protein>
    <submittedName>
        <fullName evidence="2">Uncharacterized protein</fullName>
    </submittedName>
</protein>
<feature type="transmembrane region" description="Helical" evidence="1">
    <location>
        <begin position="53"/>
        <end position="70"/>
    </location>
</feature>
<feature type="transmembrane region" description="Helical" evidence="1">
    <location>
        <begin position="23"/>
        <end position="41"/>
    </location>
</feature>